<dbReference type="EMBL" id="AK368566">
    <property type="protein sequence ID" value="BAJ99769.1"/>
    <property type="molecule type" value="mRNA"/>
</dbReference>
<feature type="domain" description="DUF4371" evidence="1">
    <location>
        <begin position="3"/>
        <end position="67"/>
    </location>
</feature>
<dbReference type="InterPro" id="IPR025398">
    <property type="entry name" value="DUF4371"/>
</dbReference>
<evidence type="ECO:0000259" key="1">
    <source>
        <dbReference type="Pfam" id="PF14291"/>
    </source>
</evidence>
<evidence type="ECO:0000313" key="2">
    <source>
        <dbReference type="EMBL" id="BAJ99769.1"/>
    </source>
</evidence>
<sequence length="75" mass="8422">MGELGDSHFSLLVDESQDASIREQMVVILRFLNIKGDILERLLGVKHIVNTPSSSLKRSLNEVFATLLQQLRDEG</sequence>
<organism evidence="2">
    <name type="scientific">Hordeum vulgare subsp. vulgare</name>
    <name type="common">Domesticated barley</name>
    <dbReference type="NCBI Taxonomy" id="112509"/>
    <lineage>
        <taxon>Eukaryota</taxon>
        <taxon>Viridiplantae</taxon>
        <taxon>Streptophyta</taxon>
        <taxon>Embryophyta</taxon>
        <taxon>Tracheophyta</taxon>
        <taxon>Spermatophyta</taxon>
        <taxon>Magnoliopsida</taxon>
        <taxon>Liliopsida</taxon>
        <taxon>Poales</taxon>
        <taxon>Poaceae</taxon>
        <taxon>BOP clade</taxon>
        <taxon>Pooideae</taxon>
        <taxon>Triticodae</taxon>
        <taxon>Triticeae</taxon>
        <taxon>Hordeinae</taxon>
        <taxon>Hordeum</taxon>
    </lineage>
</organism>
<dbReference type="PANTHER" id="PTHR45749">
    <property type="match status" value="1"/>
</dbReference>
<dbReference type="AlphaFoldDB" id="F2DXE8"/>
<dbReference type="Pfam" id="PF14291">
    <property type="entry name" value="DUF4371"/>
    <property type="match status" value="1"/>
</dbReference>
<dbReference type="PANTHER" id="PTHR45749:SF22">
    <property type="entry name" value="TTF-TYPE DOMAIN-CONTAINING PROTEIN"/>
    <property type="match status" value="1"/>
</dbReference>
<proteinExistence type="evidence at transcript level"/>
<reference evidence="2" key="1">
    <citation type="journal article" date="2011" name="Plant Physiol.">
        <title>Comprehensive sequence analysis of 24,783 barley full-length cDNAs derived from 12 clone libraries.</title>
        <authorList>
            <person name="Matsumoto T."/>
            <person name="Tanaka T."/>
            <person name="Sakai H."/>
            <person name="Amano N."/>
            <person name="Kanamori H."/>
            <person name="Kurita K."/>
            <person name="Kikuta A."/>
            <person name="Kamiya K."/>
            <person name="Yamamoto M."/>
            <person name="Ikawa H."/>
            <person name="Fujii N."/>
            <person name="Hori K."/>
            <person name="Itoh T."/>
            <person name="Sato K."/>
        </authorList>
    </citation>
    <scope>NUCLEOTIDE SEQUENCE</scope>
    <source>
        <tissue evidence="2">Shoot and root</tissue>
    </source>
</reference>
<protein>
    <submittedName>
        <fullName evidence="2">Predicted protein</fullName>
    </submittedName>
</protein>
<accession>F2DXE8</accession>
<name>F2DXE8_HORVV</name>